<dbReference type="STRING" id="1873482.Xedl_01550"/>
<comment type="caution">
    <text evidence="2">The sequence shown here is derived from an EMBL/GenBank/DDBJ whole genome shotgun (WGS) entry which is preliminary data.</text>
</comment>
<dbReference type="EMBL" id="MKGQ01000008">
    <property type="protein sequence ID" value="OKP03579.1"/>
    <property type="molecule type" value="Genomic_DNA"/>
</dbReference>
<evidence type="ECO:0000313" key="2">
    <source>
        <dbReference type="EMBL" id="OKP03579.1"/>
    </source>
</evidence>
<name>A0A1Q5TTP1_9GAMM</name>
<sequence length="429" mass="48404">MVFKERQITFDSRSHQITNINIWTPDSQWLVYDVRPHGASFTGLTIEKIHVNHGKTEIIYQAKDDAHVGVVTVSPQEPVRYAFIHGPEKPDAQWQYDFHHRRGVIVSDMQPNVAINIDAMDITPPYTAGALRGGTHVHVFSPDGSRLSFTYNDHVMHELDPVLDLRNVAVAIPLRAVMPAKKHPREHGGSYFSVVVSETTAHPRPGSDDINRAYEEGWIGQRGYRKDNGQWQRWALAFIGDTYTTHGEKIPEIYLVDLPENDDVYAIAGDQPLAGTEITLPAPPAGVKQKRLTFTHDNRWPGVVNVPRHWLRTSPDGSKICFLMKDEEGIVQLWYISPNGGEPMQITYSKNSIQSAFSWDSRGRFIACVCDNSVVLCDIQTGKMQRLTERTDDAPCADAIVISPDDRYVAFMRDIDGYRQIFVVETGIN</sequence>
<evidence type="ECO:0000256" key="1">
    <source>
        <dbReference type="ARBA" id="ARBA00009820"/>
    </source>
</evidence>
<protein>
    <submittedName>
        <fullName evidence="2">Biopolymer transporter Tol</fullName>
    </submittedName>
</protein>
<dbReference type="Proteomes" id="UP000186268">
    <property type="component" value="Unassembled WGS sequence"/>
</dbReference>
<accession>A0A1Q5TTP1</accession>
<dbReference type="Gene3D" id="2.120.10.30">
    <property type="entry name" value="TolB, C-terminal domain"/>
    <property type="match status" value="1"/>
</dbReference>
<dbReference type="RefSeq" id="WP_074023239.1">
    <property type="nucleotide sequence ID" value="NZ_CAWNAG010000191.1"/>
</dbReference>
<reference evidence="2 3" key="1">
    <citation type="submission" date="2016-09" db="EMBL/GenBank/DDBJ databases">
        <title>Xenorhabdus thuongxuanensis sp. nov. and Xenorhabdus eapokensis sp. nov., isolated from Steinernema species.</title>
        <authorList>
            <person name="Kaempfer P."/>
            <person name="Tobias N.J."/>
            <person name="Phan Ke L."/>
            <person name="Bode H.B."/>
            <person name="Glaeser S.P."/>
        </authorList>
    </citation>
    <scope>NUCLEOTIDE SEQUENCE [LARGE SCALE GENOMIC DNA]</scope>
    <source>
        <strain evidence="2 3">DL20</strain>
    </source>
</reference>
<dbReference type="Pfam" id="PF07676">
    <property type="entry name" value="PD40"/>
    <property type="match status" value="1"/>
</dbReference>
<dbReference type="PANTHER" id="PTHR36842:SF1">
    <property type="entry name" value="PROTEIN TOLB"/>
    <property type="match status" value="1"/>
</dbReference>
<organism evidence="2 3">
    <name type="scientific">Xenorhabdus eapokensis</name>
    <dbReference type="NCBI Taxonomy" id="1873482"/>
    <lineage>
        <taxon>Bacteria</taxon>
        <taxon>Pseudomonadati</taxon>
        <taxon>Pseudomonadota</taxon>
        <taxon>Gammaproteobacteria</taxon>
        <taxon>Enterobacterales</taxon>
        <taxon>Morganellaceae</taxon>
        <taxon>Xenorhabdus</taxon>
    </lineage>
</organism>
<proteinExistence type="inferred from homology"/>
<dbReference type="InterPro" id="IPR011042">
    <property type="entry name" value="6-blade_b-propeller_TolB-like"/>
</dbReference>
<comment type="similarity">
    <text evidence="1">Belongs to the TolB family.</text>
</comment>
<evidence type="ECO:0000313" key="3">
    <source>
        <dbReference type="Proteomes" id="UP000186268"/>
    </source>
</evidence>
<dbReference type="InterPro" id="IPR022223">
    <property type="entry name" value="DUF3748"/>
</dbReference>
<gene>
    <name evidence="2" type="ORF">Xedl_01550</name>
</gene>
<dbReference type="AlphaFoldDB" id="A0A1Q5TTP1"/>
<dbReference type="PANTHER" id="PTHR36842">
    <property type="entry name" value="PROTEIN TOLB HOMOLOG"/>
    <property type="match status" value="1"/>
</dbReference>
<keyword evidence="3" id="KW-1185">Reference proteome</keyword>
<dbReference type="SUPFAM" id="SSF82171">
    <property type="entry name" value="DPP6 N-terminal domain-like"/>
    <property type="match status" value="1"/>
</dbReference>
<dbReference type="InterPro" id="IPR011659">
    <property type="entry name" value="WD40"/>
</dbReference>
<dbReference type="Pfam" id="PF12566">
    <property type="entry name" value="DUF3748"/>
    <property type="match status" value="1"/>
</dbReference>
<dbReference type="OrthoDB" id="626010at2"/>